<sequence length="106" mass="11440">MVRSRPSARTAITKSRRRYGCSVWAPPPSSSLLRIASGQPETTIGRRQTVCDISSGVYVAFALTFGSSVLLRSDELLLVREIDSSASPQSAMRGALYINFMAAQTG</sequence>
<keyword evidence="2" id="KW-1185">Reference proteome</keyword>
<proteinExistence type="predicted"/>
<gene>
    <name evidence="1" type="ORF">AAFF_G00179090</name>
</gene>
<protein>
    <submittedName>
        <fullName evidence="1">Uncharacterized protein</fullName>
    </submittedName>
</protein>
<reference evidence="1" key="1">
    <citation type="journal article" date="2023" name="Science">
        <title>Genome structures resolve the early diversification of teleost fishes.</title>
        <authorList>
            <person name="Parey E."/>
            <person name="Louis A."/>
            <person name="Montfort J."/>
            <person name="Bouchez O."/>
            <person name="Roques C."/>
            <person name="Iampietro C."/>
            <person name="Lluch J."/>
            <person name="Castinel A."/>
            <person name="Donnadieu C."/>
            <person name="Desvignes T."/>
            <person name="Floi Bucao C."/>
            <person name="Jouanno E."/>
            <person name="Wen M."/>
            <person name="Mejri S."/>
            <person name="Dirks R."/>
            <person name="Jansen H."/>
            <person name="Henkel C."/>
            <person name="Chen W.J."/>
            <person name="Zahm M."/>
            <person name="Cabau C."/>
            <person name="Klopp C."/>
            <person name="Thompson A.W."/>
            <person name="Robinson-Rechavi M."/>
            <person name="Braasch I."/>
            <person name="Lecointre G."/>
            <person name="Bobe J."/>
            <person name="Postlethwait J.H."/>
            <person name="Berthelot C."/>
            <person name="Roest Crollius H."/>
            <person name="Guiguen Y."/>
        </authorList>
    </citation>
    <scope>NUCLEOTIDE SEQUENCE</scope>
    <source>
        <strain evidence="1">NC1722</strain>
    </source>
</reference>
<evidence type="ECO:0000313" key="2">
    <source>
        <dbReference type="Proteomes" id="UP001221898"/>
    </source>
</evidence>
<accession>A0AAD7W6U6</accession>
<name>A0AAD7W6U6_9TELE</name>
<organism evidence="1 2">
    <name type="scientific">Aldrovandia affinis</name>
    <dbReference type="NCBI Taxonomy" id="143900"/>
    <lineage>
        <taxon>Eukaryota</taxon>
        <taxon>Metazoa</taxon>
        <taxon>Chordata</taxon>
        <taxon>Craniata</taxon>
        <taxon>Vertebrata</taxon>
        <taxon>Euteleostomi</taxon>
        <taxon>Actinopterygii</taxon>
        <taxon>Neopterygii</taxon>
        <taxon>Teleostei</taxon>
        <taxon>Notacanthiformes</taxon>
        <taxon>Halosauridae</taxon>
        <taxon>Aldrovandia</taxon>
    </lineage>
</organism>
<dbReference type="EMBL" id="JAINUG010000238">
    <property type="protein sequence ID" value="KAJ8385947.1"/>
    <property type="molecule type" value="Genomic_DNA"/>
</dbReference>
<dbReference type="Proteomes" id="UP001221898">
    <property type="component" value="Unassembled WGS sequence"/>
</dbReference>
<evidence type="ECO:0000313" key="1">
    <source>
        <dbReference type="EMBL" id="KAJ8385947.1"/>
    </source>
</evidence>
<dbReference type="AlphaFoldDB" id="A0AAD7W6U6"/>
<comment type="caution">
    <text evidence="1">The sequence shown here is derived from an EMBL/GenBank/DDBJ whole genome shotgun (WGS) entry which is preliminary data.</text>
</comment>